<feature type="domain" description="FAD/NAD(P)-binding" evidence="5">
    <location>
        <begin position="12"/>
        <end position="117"/>
    </location>
</feature>
<accession>A0A0C4EBR8</accession>
<dbReference type="InterPro" id="IPR016156">
    <property type="entry name" value="FAD/NAD-linked_Rdtase_dimer_sf"/>
</dbReference>
<protein>
    <recommendedName>
        <fullName evidence="9">Dihydrolipoyl dehydrogenase</fullName>
    </recommendedName>
</protein>
<keyword evidence="1" id="KW-0285">Flavoprotein</keyword>
<dbReference type="SUPFAM" id="SSF55424">
    <property type="entry name" value="FAD/NAD-linked reductases, dimerisation (C-terminal) domain"/>
    <property type="match status" value="1"/>
</dbReference>
<dbReference type="Gene3D" id="3.30.390.30">
    <property type="match status" value="1"/>
</dbReference>
<dbReference type="eggNOG" id="KOG1335">
    <property type="taxonomic scope" value="Eukaryota"/>
</dbReference>
<dbReference type="PANTHER" id="PTHR43014:SF2">
    <property type="entry name" value="MERCURIC REDUCTASE"/>
    <property type="match status" value="1"/>
</dbReference>
<feature type="region of interest" description="Disordered" evidence="3">
    <location>
        <begin position="114"/>
        <end position="135"/>
    </location>
</feature>
<evidence type="ECO:0000256" key="2">
    <source>
        <dbReference type="ARBA" id="ARBA00022827"/>
    </source>
</evidence>
<dbReference type="Gene3D" id="3.50.50.60">
    <property type="entry name" value="FAD/NAD(P)-binding domain"/>
    <property type="match status" value="2"/>
</dbReference>
<dbReference type="Pfam" id="PF07992">
    <property type="entry name" value="Pyr_redox_2"/>
    <property type="match status" value="1"/>
</dbReference>
<dbReference type="AlphaFoldDB" id="A0A0C4EBR8"/>
<dbReference type="GO" id="GO:0003955">
    <property type="term" value="F:NAD(P)H dehydrogenase (quinone) activity"/>
    <property type="evidence" value="ECO:0007669"/>
    <property type="project" value="TreeGrafter"/>
</dbReference>
<dbReference type="PRINTS" id="PR00368">
    <property type="entry name" value="FADPNR"/>
</dbReference>
<keyword evidence="8" id="KW-1185">Reference proteome</keyword>
<dbReference type="InterPro" id="IPR004099">
    <property type="entry name" value="Pyr_nucl-diS_OxRdtase_dimer"/>
</dbReference>
<evidence type="ECO:0000313" key="6">
    <source>
        <dbReference type="EMBL" id="KLU91605.1"/>
    </source>
</evidence>
<dbReference type="PANTHER" id="PTHR43014">
    <property type="entry name" value="MERCURIC REDUCTASE"/>
    <property type="match status" value="1"/>
</dbReference>
<evidence type="ECO:0000259" key="4">
    <source>
        <dbReference type="Pfam" id="PF02852"/>
    </source>
</evidence>
<dbReference type="EnsemblFungi" id="MAPG_10123T0">
    <property type="protein sequence ID" value="MAPG_10123T0"/>
    <property type="gene ID" value="MAPG_10123"/>
</dbReference>
<keyword evidence="2" id="KW-0274">FAD</keyword>
<dbReference type="STRING" id="644358.A0A0C4EBR8"/>
<name>A0A0C4EBR8_MAGP6</name>
<dbReference type="OrthoDB" id="361797at2759"/>
<organism evidence="7 8">
    <name type="scientific">Magnaporthiopsis poae (strain ATCC 64411 / 73-15)</name>
    <name type="common">Kentucky bluegrass fungus</name>
    <name type="synonym">Magnaporthe poae</name>
    <dbReference type="NCBI Taxonomy" id="644358"/>
    <lineage>
        <taxon>Eukaryota</taxon>
        <taxon>Fungi</taxon>
        <taxon>Dikarya</taxon>
        <taxon>Ascomycota</taxon>
        <taxon>Pezizomycotina</taxon>
        <taxon>Sordariomycetes</taxon>
        <taxon>Sordariomycetidae</taxon>
        <taxon>Magnaporthales</taxon>
        <taxon>Magnaporthaceae</taxon>
        <taxon>Magnaporthiopsis</taxon>
    </lineage>
</organism>
<reference evidence="7" key="4">
    <citation type="journal article" date="2015" name="G3 (Bethesda)">
        <title>Genome sequences of three phytopathogenic species of the Magnaporthaceae family of fungi.</title>
        <authorList>
            <person name="Okagaki L.H."/>
            <person name="Nunes C.C."/>
            <person name="Sailsbery J."/>
            <person name="Clay B."/>
            <person name="Brown D."/>
            <person name="John T."/>
            <person name="Oh Y."/>
            <person name="Young N."/>
            <person name="Fitzgerald M."/>
            <person name="Haas B.J."/>
            <person name="Zeng Q."/>
            <person name="Young S."/>
            <person name="Adiconis X."/>
            <person name="Fan L."/>
            <person name="Levin J.Z."/>
            <person name="Mitchell T.K."/>
            <person name="Okubara P.A."/>
            <person name="Farman M.L."/>
            <person name="Kohn L.M."/>
            <person name="Birren B."/>
            <person name="Ma L.-J."/>
            <person name="Dean R.A."/>
        </authorList>
    </citation>
    <scope>NUCLEOTIDE SEQUENCE</scope>
    <source>
        <strain evidence="7">ATCC 64411 / 73-15</strain>
    </source>
</reference>
<dbReference type="VEuPathDB" id="FungiDB:MAPG_10123"/>
<reference evidence="7" key="5">
    <citation type="submission" date="2015-06" db="UniProtKB">
        <authorList>
            <consortium name="EnsemblFungi"/>
        </authorList>
    </citation>
    <scope>IDENTIFICATION</scope>
    <source>
        <strain evidence="7">ATCC 64411</strain>
    </source>
</reference>
<reference evidence="6" key="1">
    <citation type="submission" date="2010-05" db="EMBL/GenBank/DDBJ databases">
        <title>The Genome Sequence of Magnaporthe poae strain ATCC 64411.</title>
        <authorList>
            <consortium name="The Broad Institute Genome Sequencing Platform"/>
            <consortium name="Broad Institute Genome Sequencing Center for Infectious Disease"/>
            <person name="Ma L.-J."/>
            <person name="Dead R."/>
            <person name="Young S."/>
            <person name="Zeng Q."/>
            <person name="Koehrsen M."/>
            <person name="Alvarado L."/>
            <person name="Berlin A."/>
            <person name="Chapman S.B."/>
            <person name="Chen Z."/>
            <person name="Freedman E."/>
            <person name="Gellesch M."/>
            <person name="Goldberg J."/>
            <person name="Griggs A."/>
            <person name="Gujja S."/>
            <person name="Heilman E.R."/>
            <person name="Heiman D."/>
            <person name="Hepburn T."/>
            <person name="Howarth C."/>
            <person name="Jen D."/>
            <person name="Larson L."/>
            <person name="Mehta T."/>
            <person name="Neiman D."/>
            <person name="Pearson M."/>
            <person name="Roberts A."/>
            <person name="Saif S."/>
            <person name="Shea T."/>
            <person name="Shenoy N."/>
            <person name="Sisk P."/>
            <person name="Stolte C."/>
            <person name="Sykes S."/>
            <person name="Walk T."/>
            <person name="White J."/>
            <person name="Yandava C."/>
            <person name="Haas B."/>
            <person name="Nusbaum C."/>
            <person name="Birren B."/>
        </authorList>
    </citation>
    <scope>NUCLEOTIDE SEQUENCE</scope>
    <source>
        <strain evidence="6">ATCC 64411</strain>
    </source>
</reference>
<reference evidence="8" key="2">
    <citation type="submission" date="2010-05" db="EMBL/GenBank/DDBJ databases">
        <title>The genome sequence of Magnaporthe poae strain ATCC 64411.</title>
        <authorList>
            <person name="Ma L.-J."/>
            <person name="Dead R."/>
            <person name="Young S."/>
            <person name="Zeng Q."/>
            <person name="Koehrsen M."/>
            <person name="Alvarado L."/>
            <person name="Berlin A."/>
            <person name="Chapman S.B."/>
            <person name="Chen Z."/>
            <person name="Freedman E."/>
            <person name="Gellesch M."/>
            <person name="Goldberg J."/>
            <person name="Griggs A."/>
            <person name="Gujja S."/>
            <person name="Heilman E.R."/>
            <person name="Heiman D."/>
            <person name="Hepburn T."/>
            <person name="Howarth C."/>
            <person name="Jen D."/>
            <person name="Larson L."/>
            <person name="Mehta T."/>
            <person name="Neiman D."/>
            <person name="Pearson M."/>
            <person name="Roberts A."/>
            <person name="Saif S."/>
            <person name="Shea T."/>
            <person name="Shenoy N."/>
            <person name="Sisk P."/>
            <person name="Stolte C."/>
            <person name="Sykes S."/>
            <person name="Walk T."/>
            <person name="White J."/>
            <person name="Yandava C."/>
            <person name="Haas B."/>
            <person name="Nusbaum C."/>
            <person name="Birren B."/>
        </authorList>
    </citation>
    <scope>NUCLEOTIDE SEQUENCE [LARGE SCALE GENOMIC DNA]</scope>
    <source>
        <strain evidence="8">ATCC 64411 / 73-15</strain>
    </source>
</reference>
<evidence type="ECO:0000313" key="8">
    <source>
        <dbReference type="Proteomes" id="UP000011715"/>
    </source>
</evidence>
<reference evidence="6" key="3">
    <citation type="submission" date="2011-03" db="EMBL/GenBank/DDBJ databases">
        <title>Annotation of Magnaporthe poae ATCC 64411.</title>
        <authorList>
            <person name="Ma L.-J."/>
            <person name="Dead R."/>
            <person name="Young S.K."/>
            <person name="Zeng Q."/>
            <person name="Gargeya S."/>
            <person name="Fitzgerald M."/>
            <person name="Haas B."/>
            <person name="Abouelleil A."/>
            <person name="Alvarado L."/>
            <person name="Arachchi H.M."/>
            <person name="Berlin A."/>
            <person name="Brown A."/>
            <person name="Chapman S.B."/>
            <person name="Chen Z."/>
            <person name="Dunbar C."/>
            <person name="Freedman E."/>
            <person name="Gearin G."/>
            <person name="Gellesch M."/>
            <person name="Goldberg J."/>
            <person name="Griggs A."/>
            <person name="Gujja S."/>
            <person name="Heiman D."/>
            <person name="Howarth C."/>
            <person name="Larson L."/>
            <person name="Lui A."/>
            <person name="MacDonald P.J.P."/>
            <person name="Mehta T."/>
            <person name="Montmayeur A."/>
            <person name="Murphy C."/>
            <person name="Neiman D."/>
            <person name="Pearson M."/>
            <person name="Priest M."/>
            <person name="Roberts A."/>
            <person name="Saif S."/>
            <person name="Shea T."/>
            <person name="Shenoy N."/>
            <person name="Sisk P."/>
            <person name="Stolte C."/>
            <person name="Sykes S."/>
            <person name="Yandava C."/>
            <person name="Wortman J."/>
            <person name="Nusbaum C."/>
            <person name="Birren B."/>
        </authorList>
    </citation>
    <scope>NUCLEOTIDE SEQUENCE</scope>
    <source>
        <strain evidence="6">ATCC 64411</strain>
    </source>
</reference>
<gene>
    <name evidence="6" type="ORF">MAPG_10123</name>
</gene>
<dbReference type="InterPro" id="IPR023753">
    <property type="entry name" value="FAD/NAD-binding_dom"/>
</dbReference>
<dbReference type="InterPro" id="IPR036188">
    <property type="entry name" value="FAD/NAD-bd_sf"/>
</dbReference>
<feature type="domain" description="Pyridine nucleotide-disulphide oxidoreductase dimerisation" evidence="4">
    <location>
        <begin position="225"/>
        <end position="310"/>
    </location>
</feature>
<dbReference type="SUPFAM" id="SSF51905">
    <property type="entry name" value="FAD/NAD(P)-binding domain"/>
    <property type="match status" value="1"/>
</dbReference>
<evidence type="ECO:0000256" key="1">
    <source>
        <dbReference type="ARBA" id="ARBA00022630"/>
    </source>
</evidence>
<evidence type="ECO:0000313" key="7">
    <source>
        <dbReference type="EnsemblFungi" id="MAPG_10123T0"/>
    </source>
</evidence>
<evidence type="ECO:0000259" key="5">
    <source>
        <dbReference type="Pfam" id="PF07992"/>
    </source>
</evidence>
<dbReference type="Pfam" id="PF02852">
    <property type="entry name" value="Pyr_redox_dim"/>
    <property type="match status" value="1"/>
</dbReference>
<sequence length="321" mass="34358">MVRGMIDLHMSMFRDTGVELIRGTGRFVGPREIQIIDGGSSRTVTADSIVICTGSMSRVDTGIPGLVEAQPLTHVDILNLDDLPRHLVVLSGGYVGLEFAQAFRRLGSEVTQVERNAQDPQARGAGRGRGARRGARREDVMILTSARVDAHLRTTTDGVFAVGDCAGSPYFTHVAYDDLRVIYDQIAARRWWPGGVAGRAGAVDAVHVARAGAGRACGFNMTHYRGVAVRVATLPMAAFLRTRTMGSGAEAVGFAKALVEAYGDRILGFVALDPSAGEMLPVVQLAMRLGAPYTEIANLIMAHPTMCKGLVQLLESVLARK</sequence>
<dbReference type="EMBL" id="ADBL01002602">
    <property type="status" value="NOT_ANNOTATED_CDS"/>
    <property type="molecule type" value="Genomic_DNA"/>
</dbReference>
<evidence type="ECO:0008006" key="9">
    <source>
        <dbReference type="Google" id="ProtNLM"/>
    </source>
</evidence>
<dbReference type="EMBL" id="GL876977">
    <property type="protein sequence ID" value="KLU91605.1"/>
    <property type="molecule type" value="Genomic_DNA"/>
</dbReference>
<dbReference type="EMBL" id="ADBL01002601">
    <property type="status" value="NOT_ANNOTATED_CDS"/>
    <property type="molecule type" value="Genomic_DNA"/>
</dbReference>
<evidence type="ECO:0000256" key="3">
    <source>
        <dbReference type="SAM" id="MobiDB-lite"/>
    </source>
</evidence>
<proteinExistence type="predicted"/>
<dbReference type="PRINTS" id="PR00411">
    <property type="entry name" value="PNDRDTASEI"/>
</dbReference>
<dbReference type="Proteomes" id="UP000011715">
    <property type="component" value="Unassembled WGS sequence"/>
</dbReference>
<dbReference type="GO" id="GO:0050660">
    <property type="term" value="F:flavin adenine dinucleotide binding"/>
    <property type="evidence" value="ECO:0007669"/>
    <property type="project" value="TreeGrafter"/>
</dbReference>